<gene>
    <name evidence="6" type="ORF">SAMN06295955_10512</name>
</gene>
<dbReference type="PROSITE" id="PS01124">
    <property type="entry name" value="HTH_ARAC_FAMILY_2"/>
    <property type="match status" value="1"/>
</dbReference>
<dbReference type="InterPro" id="IPR018062">
    <property type="entry name" value="HTH_AraC-typ_CS"/>
</dbReference>
<dbReference type="GO" id="GO:0003700">
    <property type="term" value="F:DNA-binding transcription factor activity"/>
    <property type="evidence" value="ECO:0007669"/>
    <property type="project" value="InterPro"/>
</dbReference>
<feature type="compositionally biased region" description="Polar residues" evidence="4">
    <location>
        <begin position="8"/>
        <end position="17"/>
    </location>
</feature>
<dbReference type="Pfam" id="PF12833">
    <property type="entry name" value="HTH_18"/>
    <property type="match status" value="1"/>
</dbReference>
<dbReference type="AlphaFoldDB" id="A0A239H749"/>
<evidence type="ECO:0000313" key="6">
    <source>
        <dbReference type="EMBL" id="SNS77190.1"/>
    </source>
</evidence>
<dbReference type="InterPro" id="IPR035418">
    <property type="entry name" value="AraC-bd_2"/>
</dbReference>
<feature type="domain" description="HTH araC/xylS-type" evidence="5">
    <location>
        <begin position="188"/>
        <end position="288"/>
    </location>
</feature>
<reference evidence="6 7" key="1">
    <citation type="submission" date="2017-06" db="EMBL/GenBank/DDBJ databases">
        <authorList>
            <person name="Kim H.J."/>
            <person name="Triplett B.A."/>
        </authorList>
    </citation>
    <scope>NUCLEOTIDE SEQUENCE [LARGE SCALE GENOMIC DNA]</scope>
    <source>
        <strain evidence="6 7">DS15</strain>
    </source>
</reference>
<sequence>MGALATAPSISPPQAVSSAPRPWPAPVRGAVGTPCARLDLHRTPPAVVSIPAEDDWLIVVAPLRHPIRVSSDQASVPVTPGRGLVVQSANVELRTPHGAEVALLRLPRSRFQGWLCAHYSRPRRLARALTGLDDVRAVLASADCILGRDLQDGVLVAPDDGDAACEALVATLDRIGETGIWRSAPALERAVDYILHQFQGDCAPETVADRAGMTLKTLQRQAQDVLGTSLAAFVRDVRLTAARRALVSGTESRSIDDLARAFGFVGGSAFARAYGRRFGETPTRERALAVHSAR</sequence>
<dbReference type="Gene3D" id="1.10.10.60">
    <property type="entry name" value="Homeodomain-like"/>
    <property type="match status" value="1"/>
</dbReference>
<dbReference type="OrthoDB" id="9802263at2"/>
<dbReference type="InterPro" id="IPR018060">
    <property type="entry name" value="HTH_AraC"/>
</dbReference>
<evidence type="ECO:0000313" key="7">
    <source>
        <dbReference type="Proteomes" id="UP000198339"/>
    </source>
</evidence>
<dbReference type="InterPro" id="IPR050204">
    <property type="entry name" value="AraC_XylS_family_regulators"/>
</dbReference>
<dbReference type="EMBL" id="FZPA01000005">
    <property type="protein sequence ID" value="SNS77190.1"/>
    <property type="molecule type" value="Genomic_DNA"/>
</dbReference>
<evidence type="ECO:0000256" key="4">
    <source>
        <dbReference type="SAM" id="MobiDB-lite"/>
    </source>
</evidence>
<dbReference type="RefSeq" id="WP_089215571.1">
    <property type="nucleotide sequence ID" value="NZ_FZPA01000005.1"/>
</dbReference>
<evidence type="ECO:0000256" key="1">
    <source>
        <dbReference type="ARBA" id="ARBA00023015"/>
    </source>
</evidence>
<dbReference type="SUPFAM" id="SSF46689">
    <property type="entry name" value="Homeodomain-like"/>
    <property type="match status" value="1"/>
</dbReference>
<proteinExistence type="predicted"/>
<evidence type="ECO:0000256" key="3">
    <source>
        <dbReference type="ARBA" id="ARBA00023163"/>
    </source>
</evidence>
<name>A0A239H749_9SPHN</name>
<dbReference type="Pfam" id="PF14525">
    <property type="entry name" value="AraC_binding_2"/>
    <property type="match status" value="1"/>
</dbReference>
<dbReference type="PANTHER" id="PTHR46796">
    <property type="entry name" value="HTH-TYPE TRANSCRIPTIONAL ACTIVATOR RHAS-RELATED"/>
    <property type="match status" value="1"/>
</dbReference>
<keyword evidence="3" id="KW-0804">Transcription</keyword>
<evidence type="ECO:0000259" key="5">
    <source>
        <dbReference type="PROSITE" id="PS01124"/>
    </source>
</evidence>
<evidence type="ECO:0000256" key="2">
    <source>
        <dbReference type="ARBA" id="ARBA00023125"/>
    </source>
</evidence>
<keyword evidence="2 6" id="KW-0238">DNA-binding</keyword>
<organism evidence="6 7">
    <name type="scientific">Sphingopyxis indica</name>
    <dbReference type="NCBI Taxonomy" id="436663"/>
    <lineage>
        <taxon>Bacteria</taxon>
        <taxon>Pseudomonadati</taxon>
        <taxon>Pseudomonadota</taxon>
        <taxon>Alphaproteobacteria</taxon>
        <taxon>Sphingomonadales</taxon>
        <taxon>Sphingomonadaceae</taxon>
        <taxon>Sphingopyxis</taxon>
    </lineage>
</organism>
<dbReference type="SMART" id="SM00342">
    <property type="entry name" value="HTH_ARAC"/>
    <property type="match status" value="1"/>
</dbReference>
<dbReference type="InterPro" id="IPR009057">
    <property type="entry name" value="Homeodomain-like_sf"/>
</dbReference>
<feature type="region of interest" description="Disordered" evidence="4">
    <location>
        <begin position="1"/>
        <end position="23"/>
    </location>
</feature>
<dbReference type="GO" id="GO:0043565">
    <property type="term" value="F:sequence-specific DNA binding"/>
    <property type="evidence" value="ECO:0007669"/>
    <property type="project" value="InterPro"/>
</dbReference>
<dbReference type="PANTHER" id="PTHR46796:SF6">
    <property type="entry name" value="ARAC SUBFAMILY"/>
    <property type="match status" value="1"/>
</dbReference>
<dbReference type="Proteomes" id="UP000198339">
    <property type="component" value="Unassembled WGS sequence"/>
</dbReference>
<dbReference type="PROSITE" id="PS00041">
    <property type="entry name" value="HTH_ARAC_FAMILY_1"/>
    <property type="match status" value="1"/>
</dbReference>
<keyword evidence="7" id="KW-1185">Reference proteome</keyword>
<accession>A0A239H749</accession>
<keyword evidence="1" id="KW-0805">Transcription regulation</keyword>
<protein>
    <submittedName>
        <fullName evidence="6">AraC-type DNA-binding protein</fullName>
    </submittedName>
</protein>